<reference evidence="8 9" key="1">
    <citation type="journal article" date="2020" name="BMC Genomics">
        <title>Correction to: Identification and distribution of gene clusters required for synthesis of sphingolipid metabolism inhibitors in diverse species of the filamentous fungus Fusarium.</title>
        <authorList>
            <person name="Kim H.S."/>
            <person name="Lohmar J.M."/>
            <person name="Busman M."/>
            <person name="Brown D.W."/>
            <person name="Naumann T.A."/>
            <person name="Divon H.H."/>
            <person name="Lysoe E."/>
            <person name="Uhlig S."/>
            <person name="Proctor R.H."/>
        </authorList>
    </citation>
    <scope>NUCLEOTIDE SEQUENCE [LARGE SCALE GENOMIC DNA]</scope>
    <source>
        <strain evidence="8 9">NRRL 25214</strain>
    </source>
</reference>
<accession>A0A8H4ZB64</accession>
<keyword evidence="4 6" id="KW-0862">Zinc</keyword>
<dbReference type="PANTHER" id="PTHR42940">
    <property type="entry name" value="ALCOHOL DEHYDROGENASE 1-RELATED"/>
    <property type="match status" value="1"/>
</dbReference>
<dbReference type="GO" id="GO:0008270">
    <property type="term" value="F:zinc ion binding"/>
    <property type="evidence" value="ECO:0007669"/>
    <property type="project" value="InterPro"/>
</dbReference>
<dbReference type="AlphaFoldDB" id="A0A8H4ZB64"/>
<feature type="domain" description="Enoyl reductase (ER)" evidence="7">
    <location>
        <begin position="19"/>
        <end position="258"/>
    </location>
</feature>
<evidence type="ECO:0000256" key="5">
    <source>
        <dbReference type="ARBA" id="ARBA00023002"/>
    </source>
</evidence>
<proteinExistence type="inferred from homology"/>
<dbReference type="Pfam" id="PF08240">
    <property type="entry name" value="ADH_N"/>
    <property type="match status" value="1"/>
</dbReference>
<dbReference type="InterPro" id="IPR002328">
    <property type="entry name" value="ADH_Zn_CS"/>
</dbReference>
<comment type="cofactor">
    <cofactor evidence="1 6">
        <name>Zn(2+)</name>
        <dbReference type="ChEBI" id="CHEBI:29105"/>
    </cofactor>
</comment>
<dbReference type="Gene3D" id="3.90.180.10">
    <property type="entry name" value="Medium-chain alcohol dehydrogenases, catalytic domain"/>
    <property type="match status" value="1"/>
</dbReference>
<dbReference type="SUPFAM" id="SSF50129">
    <property type="entry name" value="GroES-like"/>
    <property type="match status" value="1"/>
</dbReference>
<dbReference type="InterPro" id="IPR011032">
    <property type="entry name" value="GroES-like_sf"/>
</dbReference>
<dbReference type="GO" id="GO:0005737">
    <property type="term" value="C:cytoplasm"/>
    <property type="evidence" value="ECO:0007669"/>
    <property type="project" value="TreeGrafter"/>
</dbReference>
<dbReference type="InterPro" id="IPR013149">
    <property type="entry name" value="ADH-like_C"/>
</dbReference>
<comment type="caution">
    <text evidence="8">The sequence shown here is derived from an EMBL/GenBank/DDBJ whole genome shotgun (WGS) entry which is preliminary data.</text>
</comment>
<evidence type="ECO:0000256" key="6">
    <source>
        <dbReference type="RuleBase" id="RU361277"/>
    </source>
</evidence>
<evidence type="ECO:0000259" key="7">
    <source>
        <dbReference type="SMART" id="SM00829"/>
    </source>
</evidence>
<dbReference type="Proteomes" id="UP000573603">
    <property type="component" value="Unassembled WGS sequence"/>
</dbReference>
<organism evidence="8 9">
    <name type="scientific">Fusarium anthophilum</name>
    <dbReference type="NCBI Taxonomy" id="48485"/>
    <lineage>
        <taxon>Eukaryota</taxon>
        <taxon>Fungi</taxon>
        <taxon>Dikarya</taxon>
        <taxon>Ascomycota</taxon>
        <taxon>Pezizomycotina</taxon>
        <taxon>Sordariomycetes</taxon>
        <taxon>Hypocreomycetidae</taxon>
        <taxon>Hypocreales</taxon>
        <taxon>Nectriaceae</taxon>
        <taxon>Fusarium</taxon>
        <taxon>Fusarium fujikuroi species complex</taxon>
    </lineage>
</organism>
<evidence type="ECO:0000256" key="3">
    <source>
        <dbReference type="ARBA" id="ARBA00022723"/>
    </source>
</evidence>
<comment type="similarity">
    <text evidence="2 6">Belongs to the zinc-containing alcohol dehydrogenase family.</text>
</comment>
<dbReference type="Gene3D" id="3.40.50.720">
    <property type="entry name" value="NAD(P)-binding Rossmann-like Domain"/>
    <property type="match status" value="1"/>
</dbReference>
<dbReference type="InterPro" id="IPR013154">
    <property type="entry name" value="ADH-like_N"/>
</dbReference>
<dbReference type="InterPro" id="IPR036291">
    <property type="entry name" value="NAD(P)-bd_dom_sf"/>
</dbReference>
<dbReference type="PROSITE" id="PS00059">
    <property type="entry name" value="ADH_ZINC"/>
    <property type="match status" value="1"/>
</dbReference>
<evidence type="ECO:0000256" key="4">
    <source>
        <dbReference type="ARBA" id="ARBA00022833"/>
    </source>
</evidence>
<dbReference type="EMBL" id="JABEVY010000194">
    <property type="protein sequence ID" value="KAF5243188.1"/>
    <property type="molecule type" value="Genomic_DNA"/>
</dbReference>
<dbReference type="GO" id="GO:0004022">
    <property type="term" value="F:alcohol dehydrogenase (NAD+) activity"/>
    <property type="evidence" value="ECO:0007669"/>
    <property type="project" value="TreeGrafter"/>
</dbReference>
<protein>
    <recommendedName>
        <fullName evidence="7">Enoyl reductase (ER) domain-containing protein</fullName>
    </recommendedName>
</protein>
<dbReference type="SMART" id="SM00829">
    <property type="entry name" value="PKS_ER"/>
    <property type="match status" value="1"/>
</dbReference>
<dbReference type="Pfam" id="PF00107">
    <property type="entry name" value="ADH_zinc_N"/>
    <property type="match status" value="1"/>
</dbReference>
<evidence type="ECO:0000256" key="1">
    <source>
        <dbReference type="ARBA" id="ARBA00001947"/>
    </source>
</evidence>
<name>A0A8H4ZB64_9HYPO</name>
<evidence type="ECO:0000313" key="9">
    <source>
        <dbReference type="Proteomes" id="UP000573603"/>
    </source>
</evidence>
<gene>
    <name evidence="8" type="ORF">FANTH_8286</name>
</gene>
<keyword evidence="9" id="KW-1185">Reference proteome</keyword>
<dbReference type="SUPFAM" id="SSF51735">
    <property type="entry name" value="NAD(P)-binding Rossmann-fold domains"/>
    <property type="match status" value="1"/>
</dbReference>
<evidence type="ECO:0000313" key="8">
    <source>
        <dbReference type="EMBL" id="KAF5243188.1"/>
    </source>
</evidence>
<dbReference type="PANTHER" id="PTHR42940:SF6">
    <property type="entry name" value="DEHYDROGENASE, PUTATIVE (AFU_ORTHOLOGUE AFUA_2G04590)-RELATED"/>
    <property type="match status" value="1"/>
</dbReference>
<dbReference type="InterPro" id="IPR020843">
    <property type="entry name" value="ER"/>
</dbReference>
<keyword evidence="3 6" id="KW-0479">Metal-binding</keyword>
<keyword evidence="5" id="KW-0560">Oxidoreductase</keyword>
<evidence type="ECO:0000256" key="2">
    <source>
        <dbReference type="ARBA" id="ARBA00008072"/>
    </source>
</evidence>
<sequence>MTSFIPSTQRAAVLRGAYGELHSVENDYPVTSPGQNEVLVKLEAAGICAGDVQPRDGSPPAPKVAIRPLVAGHEGIGSIVSLGSSVTNFQVGDRVGTGWRRSTCHACGQCKTGNDNLCQAAVVNGYSKDGTFQEYIVLPASNLIRIPPSVRPASELAPLLCAGGTALAAVRAANILRGEWLCVTGAAGGVGSLAIQYAKHLGYHVIAVDSVTKRERCEDFGAVFIDYEDSESLVQRVKAVSRDAVRATLVCSPSAQSYT</sequence>